<gene>
    <name evidence="17" type="primary">PHR</name>
    <name evidence="17" type="ORF">g.135228</name>
</gene>
<keyword evidence="5" id="KW-0285">Flavoprotein</keyword>
<dbReference type="SUPFAM" id="SSF48173">
    <property type="entry name" value="Cryptochrome/photolyase FAD-binding domain"/>
    <property type="match status" value="1"/>
</dbReference>
<dbReference type="FunFam" id="1.25.40.80:FF:000004">
    <property type="entry name" value="Deoxyribodipyrimidine photolyase"/>
    <property type="match status" value="1"/>
</dbReference>
<protein>
    <recommendedName>
        <fullName evidence="4">Deoxyribodipyrimidine photo-lyase</fullName>
        <ecNumber evidence="3">4.1.99.3</ecNumber>
    </recommendedName>
    <alternativeName>
        <fullName evidence="11">DNA photolyase</fullName>
    </alternativeName>
    <alternativeName>
        <fullName evidence="14">Photoreactivating enzyme</fullName>
    </alternativeName>
</protein>
<keyword evidence="9" id="KW-0234">DNA repair</keyword>
<evidence type="ECO:0000256" key="14">
    <source>
        <dbReference type="ARBA" id="ARBA00083107"/>
    </source>
</evidence>
<dbReference type="InterPro" id="IPR008148">
    <property type="entry name" value="DNA_photolyase_2"/>
</dbReference>
<evidence type="ECO:0000313" key="17">
    <source>
        <dbReference type="EMBL" id="MBY15868.1"/>
    </source>
</evidence>
<evidence type="ECO:0000256" key="4">
    <source>
        <dbReference type="ARBA" id="ARBA00014046"/>
    </source>
</evidence>
<dbReference type="EC" id="4.1.99.3" evidence="3"/>
<dbReference type="GO" id="GO:0000719">
    <property type="term" value="P:photoreactive repair"/>
    <property type="evidence" value="ECO:0007669"/>
    <property type="project" value="TreeGrafter"/>
</dbReference>
<accession>A0A2S2NFH5</accession>
<dbReference type="Pfam" id="PF00875">
    <property type="entry name" value="DNA_photolyase"/>
    <property type="match status" value="1"/>
</dbReference>
<dbReference type="InterPro" id="IPR014729">
    <property type="entry name" value="Rossmann-like_a/b/a_fold"/>
</dbReference>
<evidence type="ECO:0000256" key="5">
    <source>
        <dbReference type="ARBA" id="ARBA00022630"/>
    </source>
</evidence>
<evidence type="ECO:0000256" key="15">
    <source>
        <dbReference type="SAM" id="MobiDB-lite"/>
    </source>
</evidence>
<dbReference type="Gene3D" id="1.10.579.10">
    <property type="entry name" value="DNA Cyclobutane Dipyrimidine Photolyase, subunit A, domain 3"/>
    <property type="match status" value="1"/>
</dbReference>
<keyword evidence="8" id="KW-0238">DNA-binding</keyword>
<dbReference type="Gene3D" id="1.25.40.80">
    <property type="match status" value="1"/>
</dbReference>
<dbReference type="GO" id="GO:0003904">
    <property type="term" value="F:deoxyribodipyrimidine photo-lyase activity"/>
    <property type="evidence" value="ECO:0007669"/>
    <property type="project" value="UniProtKB-EC"/>
</dbReference>
<keyword evidence="7" id="KW-0274">FAD</keyword>
<dbReference type="InterPro" id="IPR036155">
    <property type="entry name" value="Crypto/Photolyase_N_sf"/>
</dbReference>
<dbReference type="SUPFAM" id="SSF52425">
    <property type="entry name" value="Cryptochrome/photolyase, N-terminal domain"/>
    <property type="match status" value="1"/>
</dbReference>
<reference evidence="17" key="1">
    <citation type="submission" date="2018-04" db="EMBL/GenBank/DDBJ databases">
        <title>Transcriptome of Schizaphis graminum biotype I.</title>
        <authorList>
            <person name="Scully E.D."/>
            <person name="Geib S.M."/>
            <person name="Palmer N.A."/>
            <person name="Koch K."/>
            <person name="Bradshaw J."/>
            <person name="Heng-Moss T."/>
            <person name="Sarath G."/>
        </authorList>
    </citation>
    <scope>NUCLEOTIDE SEQUENCE</scope>
</reference>
<evidence type="ECO:0000256" key="9">
    <source>
        <dbReference type="ARBA" id="ARBA00023204"/>
    </source>
</evidence>
<dbReference type="InterPro" id="IPR006050">
    <property type="entry name" value="DNA_photolyase_N"/>
</dbReference>
<evidence type="ECO:0000256" key="7">
    <source>
        <dbReference type="ARBA" id="ARBA00022827"/>
    </source>
</evidence>
<dbReference type="EMBL" id="GGMR01003249">
    <property type="protein sequence ID" value="MBY15868.1"/>
    <property type="molecule type" value="Transcribed_RNA"/>
</dbReference>
<dbReference type="PROSITE" id="PS01084">
    <property type="entry name" value="DNA_PHOTOLYASES_2_2"/>
    <property type="match status" value="1"/>
</dbReference>
<evidence type="ECO:0000256" key="6">
    <source>
        <dbReference type="ARBA" id="ARBA00022763"/>
    </source>
</evidence>
<evidence type="ECO:0000256" key="8">
    <source>
        <dbReference type="ARBA" id="ARBA00023125"/>
    </source>
</evidence>
<name>A0A2S2NFH5_SCHGA</name>
<keyword evidence="10 17" id="KW-0456">Lyase</keyword>
<dbReference type="InterPro" id="IPR052219">
    <property type="entry name" value="Photolyase_Class-2"/>
</dbReference>
<dbReference type="GO" id="GO:0003677">
    <property type="term" value="F:DNA binding"/>
    <property type="evidence" value="ECO:0007669"/>
    <property type="project" value="UniProtKB-KW"/>
</dbReference>
<dbReference type="InterPro" id="IPR032673">
    <property type="entry name" value="DNA_photolyase_2_CS"/>
</dbReference>
<dbReference type="NCBIfam" id="TIGR00591">
    <property type="entry name" value="phr2"/>
    <property type="match status" value="1"/>
</dbReference>
<evidence type="ECO:0000259" key="16">
    <source>
        <dbReference type="PROSITE" id="PS51645"/>
    </source>
</evidence>
<comment type="catalytic activity">
    <reaction evidence="12">
        <text>cyclobutadipyrimidine (in DNA) = 2 pyrimidine residues (in DNA).</text>
        <dbReference type="EC" id="4.1.99.3"/>
    </reaction>
</comment>
<evidence type="ECO:0000256" key="11">
    <source>
        <dbReference type="ARBA" id="ARBA00031671"/>
    </source>
</evidence>
<organism evidence="17">
    <name type="scientific">Schizaphis graminum</name>
    <name type="common">Green bug aphid</name>
    <dbReference type="NCBI Taxonomy" id="13262"/>
    <lineage>
        <taxon>Eukaryota</taxon>
        <taxon>Metazoa</taxon>
        <taxon>Ecdysozoa</taxon>
        <taxon>Arthropoda</taxon>
        <taxon>Hexapoda</taxon>
        <taxon>Insecta</taxon>
        <taxon>Pterygota</taxon>
        <taxon>Neoptera</taxon>
        <taxon>Paraneoptera</taxon>
        <taxon>Hemiptera</taxon>
        <taxon>Sternorrhyncha</taxon>
        <taxon>Aphidomorpha</taxon>
        <taxon>Aphidoidea</taxon>
        <taxon>Aphididae</taxon>
        <taxon>Aphidini</taxon>
        <taxon>Schizaphis</taxon>
    </lineage>
</organism>
<evidence type="ECO:0000256" key="13">
    <source>
        <dbReference type="ARBA" id="ARBA00059220"/>
    </source>
</evidence>
<dbReference type="PANTHER" id="PTHR10211:SF0">
    <property type="entry name" value="DEOXYRIBODIPYRIMIDINE PHOTO-LYASE"/>
    <property type="match status" value="1"/>
</dbReference>
<keyword evidence="6" id="KW-0227">DNA damage</keyword>
<dbReference type="FunFam" id="1.10.579.10:FF:000002">
    <property type="entry name" value="Deoxyribodipyrimidine photolyase"/>
    <property type="match status" value="1"/>
</dbReference>
<comment type="similarity">
    <text evidence="2">Belongs to the DNA photolyase class-2 family.</text>
</comment>
<evidence type="ECO:0000256" key="3">
    <source>
        <dbReference type="ARBA" id="ARBA00013149"/>
    </source>
</evidence>
<sequence>MSSNSPPNKKFKKTSSEVSTSKTSNFLNDVEAERKKTAPSIMEFKFNNKRVRVLSKQKEVPEWAEGVIYWTFRDERIHDNWALLYAQKLAIKNKVSLHITFCRLKQFLNCSLRHYKHIFQGLEELETGCKELNIQFHFLIGCAADVLPDFVKKHKLGAIVVDFMPVREHMSWTKQLADRIGSEVPVIQVDAHNIVPCWVASDKQEYSARTIRNKINNKLPEFLTEFPPVIKHPFNSQFKAQPTNWDEADKTLEVDRSVVSVPGLTAGFKAGMSELENFLEKRLPKYSTDRNNPVKDGLSKLSPWLHFGQISAQRCILEVSKLTKQYPESVAAYREEAIVRRELSDNFCFYNPKYDKIDGAPNWAQTTLNDHRKDKRMFVYTREELEKSRTHDDLWNSAQIQLVKEGKMHGFLRMYWAKKILEWTDTPERALADAIYLNDKYSMDGRDPSGFVGCMWSICGIHDQGWRERDIFGKIRYMNYEGCKKKFDINAFIVRYGGMVHKYTKK</sequence>
<dbReference type="GO" id="GO:0009650">
    <property type="term" value="P:UV protection"/>
    <property type="evidence" value="ECO:0007669"/>
    <property type="project" value="UniProtKB-ARBA"/>
</dbReference>
<dbReference type="InterPro" id="IPR036134">
    <property type="entry name" value="Crypto/Photolyase_FAD-like_sf"/>
</dbReference>
<evidence type="ECO:0000256" key="10">
    <source>
        <dbReference type="ARBA" id="ARBA00023239"/>
    </source>
</evidence>
<evidence type="ECO:0000256" key="12">
    <source>
        <dbReference type="ARBA" id="ARBA00033999"/>
    </source>
</evidence>
<evidence type="ECO:0000256" key="1">
    <source>
        <dbReference type="ARBA" id="ARBA00001974"/>
    </source>
</evidence>
<comment type="function">
    <text evidence="13">Involved in repair of UV radiation-induced DNA damage. Catalyzes the light-dependent monomerization (300-600 nm) of cyclobutyl pyrimidine dimers (in cis-syn configuration), which are formed between adjacent bases on the same DNA strand upon exposure to ultraviolet radiation.</text>
</comment>
<dbReference type="Gene3D" id="3.40.50.620">
    <property type="entry name" value="HUPs"/>
    <property type="match status" value="1"/>
</dbReference>
<proteinExistence type="inferred from homology"/>
<dbReference type="PANTHER" id="PTHR10211">
    <property type="entry name" value="DEOXYRIBODIPYRIMIDINE PHOTOLYASE"/>
    <property type="match status" value="1"/>
</dbReference>
<dbReference type="AlphaFoldDB" id="A0A2S2NFH5"/>
<dbReference type="PROSITE" id="PS51645">
    <property type="entry name" value="PHR_CRY_ALPHA_BETA"/>
    <property type="match status" value="1"/>
</dbReference>
<dbReference type="FunFam" id="3.40.50.620:FF:000110">
    <property type="entry name" value="Deoxyribodipyrimidine photolyase"/>
    <property type="match status" value="1"/>
</dbReference>
<feature type="region of interest" description="Disordered" evidence="15">
    <location>
        <begin position="1"/>
        <end position="22"/>
    </location>
</feature>
<comment type="cofactor">
    <cofactor evidence="1">
        <name>FAD</name>
        <dbReference type="ChEBI" id="CHEBI:57692"/>
    </cofactor>
</comment>
<feature type="domain" description="Photolyase/cryptochrome alpha/beta" evidence="16">
    <location>
        <begin position="65"/>
        <end position="197"/>
    </location>
</feature>
<evidence type="ECO:0000256" key="2">
    <source>
        <dbReference type="ARBA" id="ARBA00006409"/>
    </source>
</evidence>